<gene>
    <name evidence="2" type="ordered locus">Pedsa_1227</name>
</gene>
<reference evidence="3" key="2">
    <citation type="submission" date="2011-02" db="EMBL/GenBank/DDBJ databases">
        <title>The complete genome of Pedobacter saltans DSM 12145.</title>
        <authorList>
            <consortium name="US DOE Joint Genome Institute (JGI-PGF)"/>
            <person name="Lucas S."/>
            <person name="Copeland A."/>
            <person name="Lapidus A."/>
            <person name="Bruce D."/>
            <person name="Goodwin L."/>
            <person name="Pitluck S."/>
            <person name="Kyrpides N."/>
            <person name="Mavromatis K."/>
            <person name="Pagani I."/>
            <person name="Ivanova N."/>
            <person name="Ovchinnikova G."/>
            <person name="Lu M."/>
            <person name="Detter J.C."/>
            <person name="Han C."/>
            <person name="Land M."/>
            <person name="Hauser L."/>
            <person name="Markowitz V."/>
            <person name="Cheng J.-F."/>
            <person name="Hugenholtz P."/>
            <person name="Woyke T."/>
            <person name="Wu D."/>
            <person name="Tindall B."/>
            <person name="Pomrenke H.G."/>
            <person name="Brambilla E."/>
            <person name="Klenk H.-P."/>
            <person name="Eisen J.A."/>
        </authorList>
    </citation>
    <scope>NUCLEOTIDE SEQUENCE [LARGE SCALE GENOMIC DNA]</scope>
    <source>
        <strain evidence="3">ATCC 51119 / DSM 12145 / JCM 21818 / LMG 10337 / NBRC 100064 / NCIMB 13643</strain>
    </source>
</reference>
<dbReference type="AlphaFoldDB" id="F0SD38"/>
<evidence type="ECO:0008006" key="4">
    <source>
        <dbReference type="Google" id="ProtNLM"/>
    </source>
</evidence>
<name>F0SD38_PSESL</name>
<dbReference type="EMBL" id="CP002545">
    <property type="protein sequence ID" value="ADY51795.1"/>
    <property type="molecule type" value="Genomic_DNA"/>
</dbReference>
<dbReference type="eggNOG" id="COG0782">
    <property type="taxonomic scope" value="Bacteria"/>
</dbReference>
<dbReference type="RefSeq" id="WP_013632294.1">
    <property type="nucleotide sequence ID" value="NC_015177.1"/>
</dbReference>
<organism evidence="2 3">
    <name type="scientific">Pseudopedobacter saltans (strain ATCC 51119 / DSM 12145 / JCM 21818 / CCUG 39354 / LMG 10337 / NBRC 100064 / NCIMB 13643)</name>
    <name type="common">Pedobacter saltans</name>
    <dbReference type="NCBI Taxonomy" id="762903"/>
    <lineage>
        <taxon>Bacteria</taxon>
        <taxon>Pseudomonadati</taxon>
        <taxon>Bacteroidota</taxon>
        <taxon>Sphingobacteriia</taxon>
        <taxon>Sphingobacteriales</taxon>
        <taxon>Sphingobacteriaceae</taxon>
        <taxon>Pseudopedobacter</taxon>
    </lineage>
</organism>
<feature type="coiled-coil region" evidence="1">
    <location>
        <begin position="42"/>
        <end position="76"/>
    </location>
</feature>
<reference evidence="2 3" key="1">
    <citation type="journal article" date="2011" name="Stand. Genomic Sci.">
        <title>Complete genome sequence of the gliding, heparinolytic Pedobacter saltans type strain (113).</title>
        <authorList>
            <person name="Liolios K."/>
            <person name="Sikorski J."/>
            <person name="Lu M."/>
            <person name="Nolan M."/>
            <person name="Lapidus A."/>
            <person name="Lucas S."/>
            <person name="Hammon N."/>
            <person name="Deshpande S."/>
            <person name="Cheng J.F."/>
            <person name="Tapia R."/>
            <person name="Han C."/>
            <person name="Goodwin L."/>
            <person name="Pitluck S."/>
            <person name="Huntemann M."/>
            <person name="Ivanova N."/>
            <person name="Pagani I."/>
            <person name="Mavromatis K."/>
            <person name="Ovchinikova G."/>
            <person name="Pati A."/>
            <person name="Chen A."/>
            <person name="Palaniappan K."/>
            <person name="Land M."/>
            <person name="Hauser L."/>
            <person name="Brambilla E.M."/>
            <person name="Kotsyurbenko O."/>
            <person name="Rohde M."/>
            <person name="Tindall B.J."/>
            <person name="Abt B."/>
            <person name="Goker M."/>
            <person name="Detter J.C."/>
            <person name="Woyke T."/>
            <person name="Bristow J."/>
            <person name="Eisen J.A."/>
            <person name="Markowitz V."/>
            <person name="Hugenholtz P."/>
            <person name="Klenk H.P."/>
            <person name="Kyrpides N.C."/>
        </authorList>
    </citation>
    <scope>NUCLEOTIDE SEQUENCE [LARGE SCALE GENOMIC DNA]</scope>
    <source>
        <strain evidence="3">ATCC 51119 / DSM 12145 / JCM 21818 / LMG 10337 / NBRC 100064 / NCIMB 13643</strain>
    </source>
</reference>
<keyword evidence="1" id="KW-0175">Coiled coil</keyword>
<protein>
    <recommendedName>
        <fullName evidence="4">Transcription elongation factor</fullName>
    </recommendedName>
</protein>
<dbReference type="HOGENOM" id="CLU_134999_0_1_10"/>
<dbReference type="KEGG" id="psn:Pedsa_1227"/>
<evidence type="ECO:0000256" key="1">
    <source>
        <dbReference type="SAM" id="Coils"/>
    </source>
</evidence>
<evidence type="ECO:0000313" key="3">
    <source>
        <dbReference type="Proteomes" id="UP000000310"/>
    </source>
</evidence>
<dbReference type="Proteomes" id="UP000000310">
    <property type="component" value="Chromosome"/>
</dbReference>
<accession>F0SD38</accession>
<evidence type="ECO:0000313" key="2">
    <source>
        <dbReference type="EMBL" id="ADY51795.1"/>
    </source>
</evidence>
<keyword evidence="3" id="KW-1185">Reference proteome</keyword>
<dbReference type="STRING" id="762903.Pedsa_1227"/>
<sequence length="148" mass="16593">MSVDKKQIVDAGIGLLLSKEEELKSILANLRESNTDTKSSMGDKYETSREMLQQEINMLERQLAEIQKQKEIFSRIRADFTNKVSLGALVSTSLGELFVSASIGEIKIDNYLIKTISINSPLVQKLVGKKINETFFLNGKEHSILNIC</sequence>
<proteinExistence type="predicted"/>
<dbReference type="OrthoDB" id="667380at2"/>